<feature type="non-terminal residue" evidence="2">
    <location>
        <position position="1"/>
    </location>
</feature>
<dbReference type="AlphaFoldDB" id="A0A0A9Y229"/>
<feature type="compositionally biased region" description="Low complexity" evidence="1">
    <location>
        <begin position="43"/>
        <end position="58"/>
    </location>
</feature>
<organism evidence="2">
    <name type="scientific">Lygus hesperus</name>
    <name type="common">Western plant bug</name>
    <dbReference type="NCBI Taxonomy" id="30085"/>
    <lineage>
        <taxon>Eukaryota</taxon>
        <taxon>Metazoa</taxon>
        <taxon>Ecdysozoa</taxon>
        <taxon>Arthropoda</taxon>
        <taxon>Hexapoda</taxon>
        <taxon>Insecta</taxon>
        <taxon>Pterygota</taxon>
        <taxon>Neoptera</taxon>
        <taxon>Paraneoptera</taxon>
        <taxon>Hemiptera</taxon>
        <taxon>Heteroptera</taxon>
        <taxon>Panheteroptera</taxon>
        <taxon>Cimicomorpha</taxon>
        <taxon>Miridae</taxon>
        <taxon>Mirini</taxon>
        <taxon>Lygus</taxon>
    </lineage>
</organism>
<feature type="compositionally biased region" description="Basic and acidic residues" evidence="1">
    <location>
        <begin position="80"/>
        <end position="93"/>
    </location>
</feature>
<sequence length="108" mass="11399">VCVCVCAVTPPTADRTCTLTRRCRRIGFYAPGATSSSGWIGVRSPASTTTPRSTRTAPQTHCKEHFTGDVAAQDTTGTRYKNDGNLDEEKNPEDSGVCVPPPAAPATT</sequence>
<gene>
    <name evidence="2" type="primary">AMOTL2</name>
    <name evidence="2" type="ORF">CM83_30984</name>
</gene>
<evidence type="ECO:0000313" key="2">
    <source>
        <dbReference type="EMBL" id="JAG23580.1"/>
    </source>
</evidence>
<proteinExistence type="predicted"/>
<accession>A0A0A9Y229</accession>
<protein>
    <submittedName>
        <fullName evidence="2">Angiomotin-like protein 2</fullName>
    </submittedName>
</protein>
<dbReference type="EMBL" id="GBHO01020024">
    <property type="protein sequence ID" value="JAG23580.1"/>
    <property type="molecule type" value="Transcribed_RNA"/>
</dbReference>
<name>A0A0A9Y229_LYGHE</name>
<reference evidence="2" key="1">
    <citation type="journal article" date="2014" name="PLoS ONE">
        <title>Transcriptome-Based Identification of ABC Transporters in the Western Tarnished Plant Bug Lygus hesperus.</title>
        <authorList>
            <person name="Hull J.J."/>
            <person name="Chaney K."/>
            <person name="Geib S.M."/>
            <person name="Fabrick J.A."/>
            <person name="Brent C.S."/>
            <person name="Walsh D."/>
            <person name="Lavine L.C."/>
        </authorList>
    </citation>
    <scope>NUCLEOTIDE SEQUENCE</scope>
</reference>
<reference evidence="2" key="2">
    <citation type="submission" date="2014-07" db="EMBL/GenBank/DDBJ databases">
        <authorList>
            <person name="Hull J."/>
        </authorList>
    </citation>
    <scope>NUCLEOTIDE SEQUENCE</scope>
</reference>
<feature type="compositionally biased region" description="Pro residues" evidence="1">
    <location>
        <begin position="99"/>
        <end position="108"/>
    </location>
</feature>
<evidence type="ECO:0000256" key="1">
    <source>
        <dbReference type="SAM" id="MobiDB-lite"/>
    </source>
</evidence>
<feature type="region of interest" description="Disordered" evidence="1">
    <location>
        <begin position="34"/>
        <end position="108"/>
    </location>
</feature>